<reference evidence="2 3" key="1">
    <citation type="journal article" date="2024" name="Int. J. Syst. Evol. Microbiol.">
        <title>Virgibacillus tibetensis sp. nov., isolated from salt lake on the Tibetan Plateau of China.</title>
        <authorList>
            <person name="Phurbu D."/>
            <person name="Liu Z.-X."/>
            <person name="Wang R."/>
            <person name="Zheng Y.-Y."/>
            <person name="Liu H.-C."/>
            <person name="Zhou Y.-G."/>
            <person name="Yu Y.-J."/>
            <person name="Li A.-H."/>
        </authorList>
    </citation>
    <scope>NUCLEOTIDE SEQUENCE [LARGE SCALE GENOMIC DNA]</scope>
    <source>
        <strain evidence="2 3">C22-A2</strain>
    </source>
</reference>
<comment type="caution">
    <text evidence="2">The sequence shown here is derived from an EMBL/GenBank/DDBJ whole genome shotgun (WGS) entry which is preliminary data.</text>
</comment>
<feature type="transmembrane region" description="Helical" evidence="1">
    <location>
        <begin position="20"/>
        <end position="42"/>
    </location>
</feature>
<keyword evidence="1" id="KW-0472">Membrane</keyword>
<keyword evidence="1" id="KW-0812">Transmembrane</keyword>
<keyword evidence="1" id="KW-1133">Transmembrane helix</keyword>
<dbReference type="Proteomes" id="UP001335737">
    <property type="component" value="Unassembled WGS sequence"/>
</dbReference>
<evidence type="ECO:0000313" key="2">
    <source>
        <dbReference type="EMBL" id="MEC5422195.1"/>
    </source>
</evidence>
<organism evidence="2 3">
    <name type="scientific">Virgibacillus tibetensis</name>
    <dbReference type="NCBI Taxonomy" id="3042313"/>
    <lineage>
        <taxon>Bacteria</taxon>
        <taxon>Bacillati</taxon>
        <taxon>Bacillota</taxon>
        <taxon>Bacilli</taxon>
        <taxon>Bacillales</taxon>
        <taxon>Bacillaceae</taxon>
        <taxon>Virgibacillus</taxon>
    </lineage>
</organism>
<dbReference type="Pfam" id="PF14141">
    <property type="entry name" value="YqzM"/>
    <property type="match status" value="1"/>
</dbReference>
<evidence type="ECO:0000313" key="3">
    <source>
        <dbReference type="Proteomes" id="UP001335737"/>
    </source>
</evidence>
<protein>
    <submittedName>
        <fullName evidence="2">YqzM family protein</fullName>
    </submittedName>
</protein>
<dbReference type="RefSeq" id="WP_327605766.1">
    <property type="nucleotide sequence ID" value="NZ_JARZFX010000001.1"/>
</dbReference>
<proteinExistence type="predicted"/>
<gene>
    <name evidence="2" type="ORF">QGM71_01640</name>
</gene>
<keyword evidence="3" id="KW-1185">Reference proteome</keyword>
<name>A0ABU6KAI0_9BACI</name>
<dbReference type="EMBL" id="JARZFX010000001">
    <property type="protein sequence ID" value="MEC5422195.1"/>
    <property type="molecule type" value="Genomic_DNA"/>
</dbReference>
<dbReference type="InterPro" id="IPR025416">
    <property type="entry name" value="YqzM"/>
</dbReference>
<evidence type="ECO:0000256" key="1">
    <source>
        <dbReference type="SAM" id="Phobius"/>
    </source>
</evidence>
<sequence>MNEFEKDVQSKNNDVVDSIMGFGFSFVFFALIFAIGVVISVVGQ</sequence>
<accession>A0ABU6KAI0</accession>